<feature type="domain" description="4Fe-4S ferredoxin-type" evidence="8">
    <location>
        <begin position="204"/>
        <end position="233"/>
    </location>
</feature>
<dbReference type="Proteomes" id="UP000466848">
    <property type="component" value="Chromosome"/>
</dbReference>
<evidence type="ECO:0000313" key="10">
    <source>
        <dbReference type="Proteomes" id="UP000466848"/>
    </source>
</evidence>
<proteinExistence type="predicted"/>
<dbReference type="RefSeq" id="WP_163067559.1">
    <property type="nucleotide sequence ID" value="NZ_CP048649.1"/>
</dbReference>
<organism evidence="9 10">
    <name type="scientific">Aminipila butyrica</name>
    <dbReference type="NCBI Taxonomy" id="433296"/>
    <lineage>
        <taxon>Bacteria</taxon>
        <taxon>Bacillati</taxon>
        <taxon>Bacillota</taxon>
        <taxon>Clostridia</taxon>
        <taxon>Peptostreptococcales</taxon>
        <taxon>Anaerovoracaceae</taxon>
        <taxon>Aminipila</taxon>
    </lineage>
</organism>
<sequence length="240" mass="26823">MRQKIRKGMLAYSAVLFPITFIFLSPYIIIVSARMGVISGSGVMFAFLFLSSIVGSRLYCGWLCPGGAVQDMAGYANSRPWFGRFKIRSKYIIWGIWFSVVVFLWIKNGPLEVHFFKMFNGGLAGLLVYAGVASIIYFFSLVTGKRGMCHSICWMAPFMVIGEKTADLLHIPRFRLKADSNACISCGQCDKKCPMSIGVQEMVRKGNMDHTECIACLECVDSCPKKVIRFGVGRQQKKNS</sequence>
<dbReference type="InterPro" id="IPR017896">
    <property type="entry name" value="4Fe4S_Fe-S-bd"/>
</dbReference>
<evidence type="ECO:0000256" key="7">
    <source>
        <dbReference type="SAM" id="Phobius"/>
    </source>
</evidence>
<dbReference type="SUPFAM" id="SSF54862">
    <property type="entry name" value="4Fe-4S ferredoxins"/>
    <property type="match status" value="1"/>
</dbReference>
<keyword evidence="6" id="KW-0411">Iron-sulfur</keyword>
<keyword evidence="1" id="KW-0813">Transport</keyword>
<keyword evidence="7" id="KW-1133">Transmembrane helix</keyword>
<dbReference type="AlphaFoldDB" id="A0A858BW65"/>
<dbReference type="GO" id="GO:0051539">
    <property type="term" value="F:4 iron, 4 sulfur cluster binding"/>
    <property type="evidence" value="ECO:0007669"/>
    <property type="project" value="UniProtKB-KW"/>
</dbReference>
<name>A0A858BW65_9FIRM</name>
<dbReference type="PANTHER" id="PTHR30176:SF3">
    <property type="entry name" value="FERREDOXIN-TYPE PROTEIN NAPH"/>
    <property type="match status" value="1"/>
</dbReference>
<dbReference type="KEGG" id="abut:Ami103574_13920"/>
<dbReference type="Pfam" id="PF13237">
    <property type="entry name" value="Fer4_10"/>
    <property type="match status" value="1"/>
</dbReference>
<evidence type="ECO:0000313" key="9">
    <source>
        <dbReference type="EMBL" id="QIB70321.1"/>
    </source>
</evidence>
<protein>
    <submittedName>
        <fullName evidence="9">4Fe-4S binding protein</fullName>
    </submittedName>
</protein>
<evidence type="ECO:0000256" key="4">
    <source>
        <dbReference type="ARBA" id="ARBA00022982"/>
    </source>
</evidence>
<dbReference type="Gene3D" id="3.30.70.20">
    <property type="match status" value="1"/>
</dbReference>
<evidence type="ECO:0000256" key="2">
    <source>
        <dbReference type="ARBA" id="ARBA00022485"/>
    </source>
</evidence>
<keyword evidence="3" id="KW-0479">Metal-binding</keyword>
<evidence type="ECO:0000259" key="8">
    <source>
        <dbReference type="PROSITE" id="PS51379"/>
    </source>
</evidence>
<feature type="transmembrane region" description="Helical" evidence="7">
    <location>
        <begin position="9"/>
        <end position="29"/>
    </location>
</feature>
<keyword evidence="4" id="KW-0249">Electron transport</keyword>
<evidence type="ECO:0000256" key="6">
    <source>
        <dbReference type="ARBA" id="ARBA00023014"/>
    </source>
</evidence>
<accession>A0A858BW65</accession>
<keyword evidence="2" id="KW-0004">4Fe-4S</keyword>
<dbReference type="Pfam" id="PF12801">
    <property type="entry name" value="Fer4_5"/>
    <property type="match status" value="1"/>
</dbReference>
<feature type="transmembrane region" description="Helical" evidence="7">
    <location>
        <begin position="118"/>
        <end position="139"/>
    </location>
</feature>
<keyword evidence="5" id="KW-0408">Iron</keyword>
<dbReference type="InterPro" id="IPR017900">
    <property type="entry name" value="4Fe4S_Fe_S_CS"/>
</dbReference>
<reference evidence="9 10" key="1">
    <citation type="submission" date="2020-02" db="EMBL/GenBank/DDBJ databases">
        <authorList>
            <person name="Kim Y.B."/>
            <person name="Roh S.W."/>
        </authorList>
    </citation>
    <scope>NUCLEOTIDE SEQUENCE [LARGE SCALE GENOMIC DNA]</scope>
    <source>
        <strain evidence="9 10">DSM 103574</strain>
    </source>
</reference>
<evidence type="ECO:0000256" key="3">
    <source>
        <dbReference type="ARBA" id="ARBA00022723"/>
    </source>
</evidence>
<dbReference type="PROSITE" id="PS00198">
    <property type="entry name" value="4FE4S_FER_1"/>
    <property type="match status" value="1"/>
</dbReference>
<dbReference type="PROSITE" id="PS51379">
    <property type="entry name" value="4FE4S_FER_2"/>
    <property type="match status" value="2"/>
</dbReference>
<feature type="transmembrane region" description="Helical" evidence="7">
    <location>
        <begin position="89"/>
        <end position="106"/>
    </location>
</feature>
<keyword evidence="7" id="KW-0472">Membrane</keyword>
<evidence type="ECO:0000256" key="1">
    <source>
        <dbReference type="ARBA" id="ARBA00022448"/>
    </source>
</evidence>
<dbReference type="EMBL" id="CP048649">
    <property type="protein sequence ID" value="QIB70321.1"/>
    <property type="molecule type" value="Genomic_DNA"/>
</dbReference>
<gene>
    <name evidence="9" type="ORF">Ami103574_13920</name>
</gene>
<dbReference type="InterPro" id="IPR051684">
    <property type="entry name" value="Electron_Trans/Redox"/>
</dbReference>
<dbReference type="GO" id="GO:0046872">
    <property type="term" value="F:metal ion binding"/>
    <property type="evidence" value="ECO:0007669"/>
    <property type="project" value="UniProtKB-KW"/>
</dbReference>
<dbReference type="PANTHER" id="PTHR30176">
    <property type="entry name" value="FERREDOXIN-TYPE PROTEIN NAPH"/>
    <property type="match status" value="1"/>
</dbReference>
<feature type="domain" description="4Fe-4S ferredoxin-type" evidence="8">
    <location>
        <begin position="174"/>
        <end position="202"/>
    </location>
</feature>
<dbReference type="GO" id="GO:0005886">
    <property type="term" value="C:plasma membrane"/>
    <property type="evidence" value="ECO:0007669"/>
    <property type="project" value="TreeGrafter"/>
</dbReference>
<keyword evidence="7" id="KW-0812">Transmembrane</keyword>
<evidence type="ECO:0000256" key="5">
    <source>
        <dbReference type="ARBA" id="ARBA00023004"/>
    </source>
</evidence>
<keyword evidence="10" id="KW-1185">Reference proteome</keyword>